<dbReference type="RefSeq" id="WP_203796444.1">
    <property type="nucleotide sequence ID" value="NZ_BAAAQE010000029.1"/>
</dbReference>
<keyword evidence="1" id="KW-0812">Transmembrane</keyword>
<evidence type="ECO:0000313" key="3">
    <source>
        <dbReference type="EMBL" id="GID55143.1"/>
    </source>
</evidence>
<evidence type="ECO:0000256" key="1">
    <source>
        <dbReference type="SAM" id="Phobius"/>
    </source>
</evidence>
<dbReference type="PANTHER" id="PTHR43833">
    <property type="entry name" value="POTASSIUM CHANNEL PROTEIN 2-RELATED-RELATED"/>
    <property type="match status" value="1"/>
</dbReference>
<gene>
    <name evidence="3" type="ORF">Aco03nite_035470</name>
</gene>
<dbReference type="EMBL" id="BOMG01000044">
    <property type="protein sequence ID" value="GID55143.1"/>
    <property type="molecule type" value="Genomic_DNA"/>
</dbReference>
<evidence type="ECO:0000259" key="2">
    <source>
        <dbReference type="Pfam" id="PF02254"/>
    </source>
</evidence>
<dbReference type="InterPro" id="IPR003148">
    <property type="entry name" value="RCK_N"/>
</dbReference>
<dbReference type="Proteomes" id="UP000612282">
    <property type="component" value="Unassembled WGS sequence"/>
</dbReference>
<dbReference type="Gene3D" id="6.20.350.10">
    <property type="match status" value="1"/>
</dbReference>
<protein>
    <recommendedName>
        <fullName evidence="2">RCK N-terminal domain-containing protein</fullName>
    </recommendedName>
</protein>
<accession>A0ABQ3X9M8</accession>
<comment type="caution">
    <text evidence="3">The sequence shown here is derived from an EMBL/GenBank/DDBJ whole genome shotgun (WGS) entry which is preliminary data.</text>
</comment>
<keyword evidence="1" id="KW-0472">Membrane</keyword>
<sequence>MATLPRPPTPFRDGRDDQAQPAVTVTRAVFALAGVLAVVLGLIGLDEFLAGQGVADRDPLDLLYGTLQLFVLGSDPLEGATGFPPSLQVARFVAPVVTLYAFAEAARVLLAAELRRLGARRSRGHVVVCGDTSVARTLAHRLHLSGHRVVVVRSQPIGPLELRRRGLLGVNGDARDPDVLRGAGVPRASVLYACADSSAADLAIAAAAARMAAPRNNLTVYAQIHEPDWALTLQARRLGAPYVPGQRLDFFHLDQLAVHVLLDQPPLPSRPARVPRLLVVGDSSLVPALIVEIARHWRLRRSAPEQRVAVDLVAPDAIRVRDRLARRYEVVSDGCRVNAYETEVGALLDDPGRAGYDRAFLCFADDREGLELALREYRLWGRVSGDIVVVVDALAAITEAFSRHHRDQQPLLDPIDGRIKLFSAVAAGCDPALIAEDLSERLGRLIHERFVDGCLRRGAELGSTPAMRPWAELDEELRRSNRLQAGDFGFKLHLIGCAVVPADGASDDFGFTGTEVELMARREQERWSDAARGAGWVHGPERDDVRRTTPDLVSWEDLGPEGRAKCRAAVLEIPQILADAGFRVVRLTDTGVSRALNPA</sequence>
<organism evidence="3 4">
    <name type="scientific">Actinoplanes couchii</name>
    <dbReference type="NCBI Taxonomy" id="403638"/>
    <lineage>
        <taxon>Bacteria</taxon>
        <taxon>Bacillati</taxon>
        <taxon>Actinomycetota</taxon>
        <taxon>Actinomycetes</taxon>
        <taxon>Micromonosporales</taxon>
        <taxon>Micromonosporaceae</taxon>
        <taxon>Actinoplanes</taxon>
    </lineage>
</organism>
<keyword evidence="1" id="KW-1133">Transmembrane helix</keyword>
<dbReference type="InterPro" id="IPR050721">
    <property type="entry name" value="Trk_Ktr_HKT_K-transport"/>
</dbReference>
<name>A0ABQ3X9M8_9ACTN</name>
<dbReference type="Pfam" id="PF02254">
    <property type="entry name" value="TrkA_N"/>
    <property type="match status" value="1"/>
</dbReference>
<feature type="domain" description="RCK N-terminal" evidence="2">
    <location>
        <begin position="126"/>
        <end position="241"/>
    </location>
</feature>
<reference evidence="3 4" key="1">
    <citation type="submission" date="2021-01" db="EMBL/GenBank/DDBJ databases">
        <title>Whole genome shotgun sequence of Actinoplanes couchii NBRC 106145.</title>
        <authorList>
            <person name="Komaki H."/>
            <person name="Tamura T."/>
        </authorList>
    </citation>
    <scope>NUCLEOTIDE SEQUENCE [LARGE SCALE GENOMIC DNA]</scope>
    <source>
        <strain evidence="3 4">NBRC 106145</strain>
    </source>
</reference>
<feature type="transmembrane region" description="Helical" evidence="1">
    <location>
        <begin position="21"/>
        <end position="43"/>
    </location>
</feature>
<dbReference type="Gene3D" id="3.40.50.720">
    <property type="entry name" value="NAD(P)-binding Rossmann-like Domain"/>
    <property type="match status" value="1"/>
</dbReference>
<dbReference type="InterPro" id="IPR036291">
    <property type="entry name" value="NAD(P)-bd_dom_sf"/>
</dbReference>
<evidence type="ECO:0000313" key="4">
    <source>
        <dbReference type="Proteomes" id="UP000612282"/>
    </source>
</evidence>
<dbReference type="SUPFAM" id="SSF51735">
    <property type="entry name" value="NAD(P)-binding Rossmann-fold domains"/>
    <property type="match status" value="1"/>
</dbReference>
<proteinExistence type="predicted"/>
<keyword evidence="4" id="KW-1185">Reference proteome</keyword>